<proteinExistence type="predicted"/>
<evidence type="ECO:0000256" key="1">
    <source>
        <dbReference type="SAM" id="Phobius"/>
    </source>
</evidence>
<dbReference type="RefSeq" id="WP_207352048.1">
    <property type="nucleotide sequence ID" value="NZ_JAFMPY010000021.1"/>
</dbReference>
<dbReference type="CDD" id="cd18683">
    <property type="entry name" value="PIN_VapC-like"/>
    <property type="match status" value="1"/>
</dbReference>
<evidence type="ECO:0000259" key="2">
    <source>
        <dbReference type="Pfam" id="PF01850"/>
    </source>
</evidence>
<dbReference type="Pfam" id="PF01850">
    <property type="entry name" value="PIN"/>
    <property type="match status" value="1"/>
</dbReference>
<keyword evidence="1" id="KW-0472">Membrane</keyword>
<feature type="transmembrane region" description="Helical" evidence="1">
    <location>
        <begin position="25"/>
        <end position="48"/>
    </location>
</feature>
<dbReference type="Proteomes" id="UP000664288">
    <property type="component" value="Unassembled WGS sequence"/>
</dbReference>
<organism evidence="3 4">
    <name type="scientific">Jiella sonneratiae</name>
    <dbReference type="NCBI Taxonomy" id="2816856"/>
    <lineage>
        <taxon>Bacteria</taxon>
        <taxon>Pseudomonadati</taxon>
        <taxon>Pseudomonadota</taxon>
        <taxon>Alphaproteobacteria</taxon>
        <taxon>Hyphomicrobiales</taxon>
        <taxon>Aurantimonadaceae</taxon>
        <taxon>Jiella</taxon>
    </lineage>
</organism>
<dbReference type="PANTHER" id="PTHR39664:SF2">
    <property type="entry name" value="NUCLEIC ACID-BINDING PROTEIN, CONTAINING PIN DOMAIN-RELATED"/>
    <property type="match status" value="1"/>
</dbReference>
<sequence length="131" mass="14408">MTSAADTNVVVRLITRDDPRQFAKLLPLLAGGGLVLLPTVILETEWILRSVFAYSRKQIDQAFSALLAMDLVAVVDENVVVRALLNYRDGMDFADALHLASAQHCDEFVTFDRNMARRAAAAPTPPAVRLL</sequence>
<evidence type="ECO:0000313" key="3">
    <source>
        <dbReference type="EMBL" id="MBO0905415.1"/>
    </source>
</evidence>
<reference evidence="3 4" key="1">
    <citation type="submission" date="2021-03" db="EMBL/GenBank/DDBJ databases">
        <title>Whole genome sequence of Jiella sp. MQZ13P-4.</title>
        <authorList>
            <person name="Tuo L."/>
        </authorList>
    </citation>
    <scope>NUCLEOTIDE SEQUENCE [LARGE SCALE GENOMIC DNA]</scope>
    <source>
        <strain evidence="3 4">MQZ13P-4</strain>
    </source>
</reference>
<dbReference type="InterPro" id="IPR029060">
    <property type="entry name" value="PIN-like_dom_sf"/>
</dbReference>
<gene>
    <name evidence="3" type="ORF">J1C47_17360</name>
</gene>
<feature type="domain" description="PIN" evidence="2">
    <location>
        <begin position="6"/>
        <end position="119"/>
    </location>
</feature>
<dbReference type="SUPFAM" id="SSF88723">
    <property type="entry name" value="PIN domain-like"/>
    <property type="match status" value="1"/>
</dbReference>
<dbReference type="PANTHER" id="PTHR39664">
    <property type="match status" value="1"/>
</dbReference>
<evidence type="ECO:0000313" key="4">
    <source>
        <dbReference type="Proteomes" id="UP000664288"/>
    </source>
</evidence>
<dbReference type="Gene3D" id="3.40.50.1010">
    <property type="entry name" value="5'-nuclease"/>
    <property type="match status" value="1"/>
</dbReference>
<keyword evidence="4" id="KW-1185">Reference proteome</keyword>
<keyword evidence="1" id="KW-0812">Transmembrane</keyword>
<dbReference type="InterPro" id="IPR002716">
    <property type="entry name" value="PIN_dom"/>
</dbReference>
<dbReference type="EMBL" id="JAFMPY010000021">
    <property type="protein sequence ID" value="MBO0905415.1"/>
    <property type="molecule type" value="Genomic_DNA"/>
</dbReference>
<accession>A0ABS3J6Y8</accession>
<keyword evidence="1" id="KW-1133">Transmembrane helix</keyword>
<name>A0ABS3J6Y8_9HYPH</name>
<comment type="caution">
    <text evidence="3">The sequence shown here is derived from an EMBL/GenBank/DDBJ whole genome shotgun (WGS) entry which is preliminary data.</text>
</comment>
<protein>
    <submittedName>
        <fullName evidence="3">Type II toxin-antitoxin system VapC family toxin</fullName>
    </submittedName>
</protein>